<gene>
    <name evidence="9" type="ORF">SAMN04489723_109135</name>
</gene>
<evidence type="ECO:0000256" key="4">
    <source>
        <dbReference type="ARBA" id="ARBA00022692"/>
    </source>
</evidence>
<sequence>MFFILATLSAFSVGLLLTPILIKFLKRMKIGDTPGGRKIHKSFIPSMGGISFVVAVGVTLAIWGWQFPLPDIRYLLGAIGLMFFVGLSDDMIELKATHKLLGQMVAVTLVVVASDIRIKDLHGFLGIGELNIIISYAFSAFTLLALTNAFNLIDGLDGLAGTMACIVFASLGSWFLIQGLQSYALLSFAFLGGILGFLVFNWHPAKIFMGDTGSLTLGFTMGALIIAFMERNSGLPDGSFLKFEPVFSIGVALMMFPLYDMARVFTRRISQGKAPMSPDKSHVHHFLMRMGFRHDQVTLILAGLQFVFIFLVFILRDFSDHLVLPVISIIAIVLGYRLDNITVKYVKKKVAVQPKVLEIRALKDKQKKKIKVDKSGFRESAFNLN</sequence>
<keyword evidence="10" id="KW-1185">Reference proteome</keyword>
<evidence type="ECO:0000256" key="3">
    <source>
        <dbReference type="ARBA" id="ARBA00022679"/>
    </source>
</evidence>
<dbReference type="OrthoDB" id="9783652at2"/>
<dbReference type="Pfam" id="PF00953">
    <property type="entry name" value="Glycos_transf_4"/>
    <property type="match status" value="1"/>
</dbReference>
<organism evidence="9 10">
    <name type="scientific">Algoriphagus aquimarinus</name>
    <dbReference type="NCBI Taxonomy" id="237018"/>
    <lineage>
        <taxon>Bacteria</taxon>
        <taxon>Pseudomonadati</taxon>
        <taxon>Bacteroidota</taxon>
        <taxon>Cytophagia</taxon>
        <taxon>Cytophagales</taxon>
        <taxon>Cyclobacteriaceae</taxon>
        <taxon>Algoriphagus</taxon>
    </lineage>
</organism>
<feature type="transmembrane region" description="Helical" evidence="8">
    <location>
        <begin position="6"/>
        <end position="25"/>
    </location>
</feature>
<comment type="subcellular location">
    <subcellularLocation>
        <location evidence="1">Cell membrane</location>
        <topology evidence="1">Multi-pass membrane protein</topology>
    </subcellularLocation>
</comment>
<dbReference type="PANTHER" id="PTHR22926:SF3">
    <property type="entry name" value="UNDECAPRENYL-PHOSPHATE ALPHA-N-ACETYLGLUCOSAMINYL 1-PHOSPHATE TRANSFERASE"/>
    <property type="match status" value="1"/>
</dbReference>
<evidence type="ECO:0000256" key="2">
    <source>
        <dbReference type="ARBA" id="ARBA00022475"/>
    </source>
</evidence>
<feature type="transmembrane region" description="Helical" evidence="8">
    <location>
        <begin position="100"/>
        <end position="118"/>
    </location>
</feature>
<keyword evidence="4 8" id="KW-0812">Transmembrane</keyword>
<feature type="transmembrane region" description="Helical" evidence="8">
    <location>
        <begin position="240"/>
        <end position="259"/>
    </location>
</feature>
<keyword evidence="3 9" id="KW-0808">Transferase</keyword>
<dbReference type="CDD" id="cd06853">
    <property type="entry name" value="GT_WecA_like"/>
    <property type="match status" value="1"/>
</dbReference>
<dbReference type="AlphaFoldDB" id="A0A1I1AVH4"/>
<dbReference type="GO" id="GO:0044038">
    <property type="term" value="P:cell wall macromolecule biosynthetic process"/>
    <property type="evidence" value="ECO:0007669"/>
    <property type="project" value="TreeGrafter"/>
</dbReference>
<keyword evidence="7" id="KW-0460">Magnesium</keyword>
<dbReference type="InterPro" id="IPR018480">
    <property type="entry name" value="PNAcMuramoyl-5peptid_Trfase_CS"/>
</dbReference>
<dbReference type="STRING" id="237018.SAMN04489723_109135"/>
<dbReference type="Proteomes" id="UP000198790">
    <property type="component" value="Unassembled WGS sequence"/>
</dbReference>
<feature type="binding site" evidence="7">
    <location>
        <position position="151"/>
    </location>
    <ligand>
        <name>Mg(2+)</name>
        <dbReference type="ChEBI" id="CHEBI:18420"/>
    </ligand>
</feature>
<feature type="transmembrane region" description="Helical" evidence="8">
    <location>
        <begin position="183"/>
        <end position="200"/>
    </location>
</feature>
<dbReference type="GO" id="GO:0009103">
    <property type="term" value="P:lipopolysaccharide biosynthetic process"/>
    <property type="evidence" value="ECO:0007669"/>
    <property type="project" value="TreeGrafter"/>
</dbReference>
<dbReference type="GO" id="GO:0005886">
    <property type="term" value="C:plasma membrane"/>
    <property type="evidence" value="ECO:0007669"/>
    <property type="project" value="UniProtKB-SubCell"/>
</dbReference>
<comment type="cofactor">
    <cofactor evidence="7">
        <name>Mg(2+)</name>
        <dbReference type="ChEBI" id="CHEBI:18420"/>
    </cofactor>
</comment>
<proteinExistence type="predicted"/>
<keyword evidence="5 8" id="KW-1133">Transmembrane helix</keyword>
<dbReference type="PROSITE" id="PS01347">
    <property type="entry name" value="MRAY_1"/>
    <property type="match status" value="1"/>
</dbReference>
<evidence type="ECO:0000256" key="5">
    <source>
        <dbReference type="ARBA" id="ARBA00022989"/>
    </source>
</evidence>
<dbReference type="GO" id="GO:0016780">
    <property type="term" value="F:phosphotransferase activity, for other substituted phosphate groups"/>
    <property type="evidence" value="ECO:0007669"/>
    <property type="project" value="InterPro"/>
</dbReference>
<dbReference type="InterPro" id="IPR000715">
    <property type="entry name" value="Glycosyl_transferase_4"/>
</dbReference>
<feature type="transmembrane region" description="Helical" evidence="8">
    <location>
        <begin position="321"/>
        <end position="338"/>
    </location>
</feature>
<keyword evidence="6 8" id="KW-0472">Membrane</keyword>
<feature type="transmembrane region" description="Helical" evidence="8">
    <location>
        <begin position="207"/>
        <end position="228"/>
    </location>
</feature>
<dbReference type="GO" id="GO:0046872">
    <property type="term" value="F:metal ion binding"/>
    <property type="evidence" value="ECO:0007669"/>
    <property type="project" value="UniProtKB-KW"/>
</dbReference>
<evidence type="ECO:0000256" key="8">
    <source>
        <dbReference type="SAM" id="Phobius"/>
    </source>
</evidence>
<accession>A0A1I1AVH4</accession>
<evidence type="ECO:0000256" key="7">
    <source>
        <dbReference type="PIRSR" id="PIRSR600715-1"/>
    </source>
</evidence>
<dbReference type="GO" id="GO:0071555">
    <property type="term" value="P:cell wall organization"/>
    <property type="evidence" value="ECO:0007669"/>
    <property type="project" value="TreeGrafter"/>
</dbReference>
<name>A0A1I1AVH4_9BACT</name>
<dbReference type="PANTHER" id="PTHR22926">
    <property type="entry name" value="PHOSPHO-N-ACETYLMURAMOYL-PENTAPEPTIDE-TRANSFERASE"/>
    <property type="match status" value="1"/>
</dbReference>
<feature type="transmembrane region" description="Helical" evidence="8">
    <location>
        <begin position="72"/>
        <end position="88"/>
    </location>
</feature>
<protein>
    <submittedName>
        <fullName evidence="9">UDP-N-acetylmuramyl pentapeptide phosphotransferase/UDP-N-acetylglucosamine-1-phosphate transferase</fullName>
    </submittedName>
</protein>
<dbReference type="EMBL" id="FOKK01000009">
    <property type="protein sequence ID" value="SFB41542.1"/>
    <property type="molecule type" value="Genomic_DNA"/>
</dbReference>
<feature type="transmembrane region" description="Helical" evidence="8">
    <location>
        <begin position="124"/>
        <end position="146"/>
    </location>
</feature>
<evidence type="ECO:0000256" key="1">
    <source>
        <dbReference type="ARBA" id="ARBA00004651"/>
    </source>
</evidence>
<reference evidence="9 10" key="1">
    <citation type="submission" date="2016-10" db="EMBL/GenBank/DDBJ databases">
        <authorList>
            <person name="de Groot N.N."/>
        </authorList>
    </citation>
    <scope>NUCLEOTIDE SEQUENCE [LARGE SCALE GENOMIC DNA]</scope>
    <source>
        <strain evidence="9 10">DSM 23399</strain>
    </source>
</reference>
<feature type="binding site" evidence="7">
    <location>
        <position position="211"/>
    </location>
    <ligand>
        <name>Mg(2+)</name>
        <dbReference type="ChEBI" id="CHEBI:18420"/>
    </ligand>
</feature>
<keyword evidence="7" id="KW-0479">Metal-binding</keyword>
<keyword evidence="2" id="KW-1003">Cell membrane</keyword>
<feature type="transmembrane region" description="Helical" evidence="8">
    <location>
        <begin position="46"/>
        <end position="66"/>
    </location>
</feature>
<dbReference type="PROSITE" id="PS01348">
    <property type="entry name" value="MRAY_2"/>
    <property type="match status" value="1"/>
</dbReference>
<evidence type="ECO:0000256" key="6">
    <source>
        <dbReference type="ARBA" id="ARBA00023136"/>
    </source>
</evidence>
<evidence type="ECO:0000313" key="9">
    <source>
        <dbReference type="EMBL" id="SFB41542.1"/>
    </source>
</evidence>
<feature type="transmembrane region" description="Helical" evidence="8">
    <location>
        <begin position="297"/>
        <end position="315"/>
    </location>
</feature>
<evidence type="ECO:0000313" key="10">
    <source>
        <dbReference type="Proteomes" id="UP000198790"/>
    </source>
</evidence>
<feature type="transmembrane region" description="Helical" evidence="8">
    <location>
        <begin position="158"/>
        <end position="177"/>
    </location>
</feature>